<dbReference type="EMBL" id="FQYI01000002">
    <property type="protein sequence ID" value="SHI55457.1"/>
    <property type="molecule type" value="Genomic_DNA"/>
</dbReference>
<feature type="transmembrane region" description="Helical" evidence="6">
    <location>
        <begin position="67"/>
        <end position="86"/>
    </location>
</feature>
<dbReference type="GO" id="GO:0022857">
    <property type="term" value="F:transmembrane transporter activity"/>
    <property type="evidence" value="ECO:0007669"/>
    <property type="project" value="InterPro"/>
</dbReference>
<dbReference type="GO" id="GO:0012505">
    <property type="term" value="C:endomembrane system"/>
    <property type="evidence" value="ECO:0007669"/>
    <property type="project" value="UniProtKB-SubCell"/>
</dbReference>
<dbReference type="InterPro" id="IPR036259">
    <property type="entry name" value="MFS_trans_sf"/>
</dbReference>
<dbReference type="InterPro" id="IPR020846">
    <property type="entry name" value="MFS_dom"/>
</dbReference>
<protein>
    <submittedName>
        <fullName evidence="8">MFS transporter, UMF1 family</fullName>
    </submittedName>
</protein>
<evidence type="ECO:0000256" key="5">
    <source>
        <dbReference type="ARBA" id="ARBA00023136"/>
    </source>
</evidence>
<accession>A0A1M6C365</accession>
<keyword evidence="9" id="KW-1185">Reference proteome</keyword>
<feature type="transmembrane region" description="Helical" evidence="6">
    <location>
        <begin position="20"/>
        <end position="41"/>
    </location>
</feature>
<dbReference type="PANTHER" id="PTHR23519">
    <property type="entry name" value="AUTOPHAGY-RELATED PROTEIN 22"/>
    <property type="match status" value="1"/>
</dbReference>
<feature type="transmembrane region" description="Helical" evidence="6">
    <location>
        <begin position="98"/>
        <end position="117"/>
    </location>
</feature>
<dbReference type="RefSeq" id="WP_073178367.1">
    <property type="nucleotide sequence ID" value="NZ_FQYI01000002.1"/>
</dbReference>
<evidence type="ECO:0000313" key="8">
    <source>
        <dbReference type="EMBL" id="SHI55457.1"/>
    </source>
</evidence>
<evidence type="ECO:0000256" key="1">
    <source>
        <dbReference type="ARBA" id="ARBA00004127"/>
    </source>
</evidence>
<reference evidence="8 9" key="1">
    <citation type="submission" date="2016-11" db="EMBL/GenBank/DDBJ databases">
        <authorList>
            <person name="Jaros S."/>
            <person name="Januszkiewicz K."/>
            <person name="Wedrychowicz H."/>
        </authorList>
    </citation>
    <scope>NUCLEOTIDE SEQUENCE [LARGE SCALE GENOMIC DNA]</scope>
    <source>
        <strain evidence="8 9">DSM 25479</strain>
    </source>
</reference>
<feature type="domain" description="Major facilitator superfamily (MFS) profile" evidence="7">
    <location>
        <begin position="252"/>
        <end position="450"/>
    </location>
</feature>
<organism evidence="8 9">
    <name type="scientific">Cruoricaptor ignavus</name>
    <dbReference type="NCBI Taxonomy" id="1118202"/>
    <lineage>
        <taxon>Bacteria</taxon>
        <taxon>Pseudomonadati</taxon>
        <taxon>Bacteroidota</taxon>
        <taxon>Flavobacteriia</taxon>
        <taxon>Flavobacteriales</taxon>
        <taxon>Weeksellaceae</taxon>
        <taxon>Cruoricaptor</taxon>
    </lineage>
</organism>
<name>A0A1M6C365_9FLAO</name>
<evidence type="ECO:0000259" key="7">
    <source>
        <dbReference type="PROSITE" id="PS50850"/>
    </source>
</evidence>
<keyword evidence="4 6" id="KW-1133">Transmembrane helix</keyword>
<sequence length="450" mass="50281">MADEAGFQKNQPKVLKAWAFYDWANSVYSLVITTTIFPIYYSAMTTLSDGARIPVRLFGRDFNADAVYGYSLTLSFLIVVFLSPVLSAVADGIGNKKFFMKLFCYLGSLSCMGLALFSTPENVLLGLFFSVLASVGFWGSLVFYNSFLPDIATHDRQDRLSARGYVFGYIGSVILVIICMFLIQFVAKGAGQTQLFTRLSFVLTGLWWMGFAQYSFRHLPNLSKENVNKNEQFSGRLFSKSFREVLRVGRELFADRNLKFFLSSFFFYSVGMQTVFLMSTLFGKNEVRLDDGKLMLTLLLIQLEAILGALFFSWLSKKIGNKNVITIAVALWIVACVAAYALDTDSPGAELYFYAIAGIIGLVMGGLQSMSRSTYSKLLPADSSETTTFFSFYDVLEKIAIVLGTFVFSTLIEKFSHMRYAALSMSVFFLAGLVLIRFVNADVLRAKPQA</sequence>
<feature type="transmembrane region" description="Helical" evidence="6">
    <location>
        <begin position="348"/>
        <end position="367"/>
    </location>
</feature>
<comment type="subcellular location">
    <subcellularLocation>
        <location evidence="1">Endomembrane system</location>
        <topology evidence="1">Multi-pass membrane protein</topology>
    </subcellularLocation>
</comment>
<feature type="transmembrane region" description="Helical" evidence="6">
    <location>
        <begin position="418"/>
        <end position="439"/>
    </location>
</feature>
<keyword evidence="3 6" id="KW-0812">Transmembrane</keyword>
<dbReference type="OrthoDB" id="9768783at2"/>
<feature type="transmembrane region" description="Helical" evidence="6">
    <location>
        <begin position="123"/>
        <end position="144"/>
    </location>
</feature>
<evidence type="ECO:0000256" key="6">
    <source>
        <dbReference type="SAM" id="Phobius"/>
    </source>
</evidence>
<feature type="transmembrane region" description="Helical" evidence="6">
    <location>
        <begin position="260"/>
        <end position="282"/>
    </location>
</feature>
<dbReference type="Proteomes" id="UP000184335">
    <property type="component" value="Unassembled WGS sequence"/>
</dbReference>
<dbReference type="InterPro" id="IPR024671">
    <property type="entry name" value="Atg22-like"/>
</dbReference>
<dbReference type="Gene3D" id="1.20.1250.20">
    <property type="entry name" value="MFS general substrate transporter like domains"/>
    <property type="match status" value="1"/>
</dbReference>
<dbReference type="Pfam" id="PF11700">
    <property type="entry name" value="ATG22"/>
    <property type="match status" value="1"/>
</dbReference>
<dbReference type="AlphaFoldDB" id="A0A1M6C365"/>
<evidence type="ECO:0000256" key="2">
    <source>
        <dbReference type="ARBA" id="ARBA00022448"/>
    </source>
</evidence>
<gene>
    <name evidence="8" type="ORF">SAMN05443429_102210</name>
</gene>
<dbReference type="PANTHER" id="PTHR23519:SF1">
    <property type="entry name" value="AUTOPHAGY-RELATED PROTEIN 22"/>
    <property type="match status" value="1"/>
</dbReference>
<dbReference type="STRING" id="1118202.SAMN05443429_102210"/>
<proteinExistence type="predicted"/>
<dbReference type="PROSITE" id="PS50850">
    <property type="entry name" value="MFS"/>
    <property type="match status" value="1"/>
</dbReference>
<keyword evidence="2" id="KW-0813">Transport</keyword>
<feature type="transmembrane region" description="Helical" evidence="6">
    <location>
        <begin position="165"/>
        <end position="187"/>
    </location>
</feature>
<feature type="transmembrane region" description="Helical" evidence="6">
    <location>
        <begin position="388"/>
        <end position="412"/>
    </location>
</feature>
<evidence type="ECO:0000256" key="4">
    <source>
        <dbReference type="ARBA" id="ARBA00022989"/>
    </source>
</evidence>
<feature type="transmembrane region" description="Helical" evidence="6">
    <location>
        <begin position="294"/>
        <end position="312"/>
    </location>
</feature>
<feature type="transmembrane region" description="Helical" evidence="6">
    <location>
        <begin position="324"/>
        <end position="342"/>
    </location>
</feature>
<dbReference type="SUPFAM" id="SSF103473">
    <property type="entry name" value="MFS general substrate transporter"/>
    <property type="match status" value="1"/>
</dbReference>
<keyword evidence="5 6" id="KW-0472">Membrane</keyword>
<feature type="transmembrane region" description="Helical" evidence="6">
    <location>
        <begin position="199"/>
        <end position="216"/>
    </location>
</feature>
<dbReference type="InterPro" id="IPR050495">
    <property type="entry name" value="ATG22/LtaA_families"/>
</dbReference>
<evidence type="ECO:0000313" key="9">
    <source>
        <dbReference type="Proteomes" id="UP000184335"/>
    </source>
</evidence>
<evidence type="ECO:0000256" key="3">
    <source>
        <dbReference type="ARBA" id="ARBA00022692"/>
    </source>
</evidence>